<name>A0A3P6FAY2_BRAOL</name>
<protein>
    <submittedName>
        <fullName evidence="1">Uncharacterized protein</fullName>
    </submittedName>
</protein>
<dbReference type="EMBL" id="LR031879">
    <property type="protein sequence ID" value="VDD54993.1"/>
    <property type="molecule type" value="Genomic_DNA"/>
</dbReference>
<reference evidence="1" key="1">
    <citation type="submission" date="2018-11" db="EMBL/GenBank/DDBJ databases">
        <authorList>
            <consortium name="Genoscope - CEA"/>
            <person name="William W."/>
        </authorList>
    </citation>
    <scope>NUCLEOTIDE SEQUENCE</scope>
</reference>
<proteinExistence type="predicted"/>
<accession>A0A3P6FAY2</accession>
<organism evidence="1">
    <name type="scientific">Brassica oleracea</name>
    <name type="common">Wild cabbage</name>
    <dbReference type="NCBI Taxonomy" id="3712"/>
    <lineage>
        <taxon>Eukaryota</taxon>
        <taxon>Viridiplantae</taxon>
        <taxon>Streptophyta</taxon>
        <taxon>Embryophyta</taxon>
        <taxon>Tracheophyta</taxon>
        <taxon>Spermatophyta</taxon>
        <taxon>Magnoliopsida</taxon>
        <taxon>eudicotyledons</taxon>
        <taxon>Gunneridae</taxon>
        <taxon>Pentapetalae</taxon>
        <taxon>rosids</taxon>
        <taxon>malvids</taxon>
        <taxon>Brassicales</taxon>
        <taxon>Brassicaceae</taxon>
        <taxon>Brassiceae</taxon>
        <taxon>Brassica</taxon>
    </lineage>
</organism>
<dbReference type="AlphaFoldDB" id="A0A3P6FAY2"/>
<evidence type="ECO:0000313" key="1">
    <source>
        <dbReference type="EMBL" id="VDD54993.1"/>
    </source>
</evidence>
<gene>
    <name evidence="1" type="ORF">BOLC8T48222H</name>
</gene>
<sequence length="33" mass="3692">MASSRLKPIGCCRLGAPWYQMIILEQILIGLLC</sequence>